<evidence type="ECO:0000256" key="1">
    <source>
        <dbReference type="ARBA" id="ARBA00004141"/>
    </source>
</evidence>
<dbReference type="Pfam" id="PF01595">
    <property type="entry name" value="CNNM"/>
    <property type="match status" value="1"/>
</dbReference>
<name>A0ABW4P771_9NOCA</name>
<dbReference type="InterPro" id="IPR051676">
    <property type="entry name" value="UPF0053_domain"/>
</dbReference>
<feature type="transmembrane region" description="Helical" evidence="8">
    <location>
        <begin position="60"/>
        <end position="84"/>
    </location>
</feature>
<dbReference type="PANTHER" id="PTHR43099:SF5">
    <property type="entry name" value="HLYC_CORC FAMILY TRANSPORTER"/>
    <property type="match status" value="1"/>
</dbReference>
<dbReference type="InterPro" id="IPR005170">
    <property type="entry name" value="Transptr-assoc_dom"/>
</dbReference>
<feature type="transmembrane region" description="Helical" evidence="8">
    <location>
        <begin position="104"/>
        <end position="124"/>
    </location>
</feature>
<proteinExistence type="inferred from homology"/>
<dbReference type="InterPro" id="IPR036318">
    <property type="entry name" value="FAD-bd_PCMH-like_sf"/>
</dbReference>
<evidence type="ECO:0000256" key="7">
    <source>
        <dbReference type="PROSITE-ProRule" id="PRU01193"/>
    </source>
</evidence>
<evidence type="ECO:0000259" key="9">
    <source>
        <dbReference type="PROSITE" id="PS51846"/>
    </source>
</evidence>
<evidence type="ECO:0000256" key="8">
    <source>
        <dbReference type="SAM" id="Phobius"/>
    </source>
</evidence>
<protein>
    <submittedName>
        <fullName evidence="10">Hemolysin family protein</fullName>
    </submittedName>
</protein>
<organism evidence="10 11">
    <name type="scientific">Rhodococcus gannanensis</name>
    <dbReference type="NCBI Taxonomy" id="1960308"/>
    <lineage>
        <taxon>Bacteria</taxon>
        <taxon>Bacillati</taxon>
        <taxon>Actinomycetota</taxon>
        <taxon>Actinomycetes</taxon>
        <taxon>Mycobacteriales</taxon>
        <taxon>Nocardiaceae</taxon>
        <taxon>Rhodococcus</taxon>
    </lineage>
</organism>
<feature type="transmembrane region" description="Helical" evidence="8">
    <location>
        <begin position="6"/>
        <end position="32"/>
    </location>
</feature>
<keyword evidence="6 7" id="KW-0472">Membrane</keyword>
<keyword evidence="3 7" id="KW-0812">Transmembrane</keyword>
<feature type="domain" description="CNNM transmembrane" evidence="9">
    <location>
        <begin position="1"/>
        <end position="211"/>
    </location>
</feature>
<dbReference type="Proteomes" id="UP001597286">
    <property type="component" value="Unassembled WGS sequence"/>
</dbReference>
<evidence type="ECO:0000313" key="11">
    <source>
        <dbReference type="Proteomes" id="UP001597286"/>
    </source>
</evidence>
<keyword evidence="5" id="KW-0129">CBS domain</keyword>
<dbReference type="InterPro" id="IPR046342">
    <property type="entry name" value="CBS_dom_sf"/>
</dbReference>
<keyword evidence="11" id="KW-1185">Reference proteome</keyword>
<dbReference type="InterPro" id="IPR044751">
    <property type="entry name" value="Ion_transp-like_CBS"/>
</dbReference>
<comment type="subcellular location">
    <subcellularLocation>
        <location evidence="1">Membrane</location>
        <topology evidence="1">Multi-pass membrane protein</topology>
    </subcellularLocation>
</comment>
<dbReference type="InterPro" id="IPR002550">
    <property type="entry name" value="CNNM"/>
</dbReference>
<dbReference type="Gene3D" id="3.30.465.10">
    <property type="match status" value="1"/>
</dbReference>
<reference evidence="11" key="1">
    <citation type="journal article" date="2019" name="Int. J. Syst. Evol. Microbiol.">
        <title>The Global Catalogue of Microorganisms (GCM) 10K type strain sequencing project: providing services to taxonomists for standard genome sequencing and annotation.</title>
        <authorList>
            <consortium name="The Broad Institute Genomics Platform"/>
            <consortium name="The Broad Institute Genome Sequencing Center for Infectious Disease"/>
            <person name="Wu L."/>
            <person name="Ma J."/>
        </authorList>
    </citation>
    <scope>NUCLEOTIDE SEQUENCE [LARGE SCALE GENOMIC DNA]</scope>
    <source>
        <strain evidence="11">DT72</strain>
    </source>
</reference>
<dbReference type="Pfam" id="PF03471">
    <property type="entry name" value="CorC_HlyC"/>
    <property type="match status" value="1"/>
</dbReference>
<sequence>MNAATVVNIALVVVFVLIGGVFAATEIALVSLRDSQISRLSRRGRRGARTAALARDPNRFLSAVQIGVTVAGFFSAAYGASTIAPDLAPGLEAVGVPDHLSDGLALFGTTLVIAYLSLVLGELVPKRIALQRSTGVALVAGPPLDRFAALMRPVIWLLSISTDLLVRLLGGDPTRKGEDVSPDELRELLVAHDRIPVEQRHVLSELFDAGQRSLTEVMRPRTEVDNLDAAARVRDELPRAIELGHSRFPVVAGGSLDDVLGFVHLRDLLRAAPDAVVGDLCRPLAQFPGSKAALAALAEMRRDSTQLVLVIDEYGGAAGIATLEDLVEEVVGEIDDEFDQVPQHGRLVDGRLLVDDAEKETGVRIPHGPYDTVAGFVLHRLQRLARPGDEVPIGDHVLTVTELAGHRIAWLRITRTEETAATDSAEPGQ</sequence>
<evidence type="ECO:0000256" key="5">
    <source>
        <dbReference type="ARBA" id="ARBA00023122"/>
    </source>
</evidence>
<comment type="similarity">
    <text evidence="2">Belongs to the UPF0053 family.</text>
</comment>
<accession>A0ABW4P771</accession>
<evidence type="ECO:0000256" key="2">
    <source>
        <dbReference type="ARBA" id="ARBA00006337"/>
    </source>
</evidence>
<evidence type="ECO:0000256" key="3">
    <source>
        <dbReference type="ARBA" id="ARBA00022692"/>
    </source>
</evidence>
<dbReference type="CDD" id="cd04590">
    <property type="entry name" value="CBS_pair_CorC_HlyC_assoc"/>
    <property type="match status" value="1"/>
</dbReference>
<dbReference type="PROSITE" id="PS51846">
    <property type="entry name" value="CNNM"/>
    <property type="match status" value="1"/>
</dbReference>
<evidence type="ECO:0000256" key="6">
    <source>
        <dbReference type="ARBA" id="ARBA00023136"/>
    </source>
</evidence>
<gene>
    <name evidence="10" type="ORF">ACFSJG_16825</name>
</gene>
<dbReference type="SMART" id="SM01091">
    <property type="entry name" value="CorC_HlyC"/>
    <property type="match status" value="1"/>
</dbReference>
<evidence type="ECO:0000256" key="4">
    <source>
        <dbReference type="ARBA" id="ARBA00022989"/>
    </source>
</evidence>
<dbReference type="EMBL" id="JBHUFB010000012">
    <property type="protein sequence ID" value="MFD1813886.1"/>
    <property type="molecule type" value="Genomic_DNA"/>
</dbReference>
<dbReference type="PANTHER" id="PTHR43099">
    <property type="entry name" value="UPF0053 PROTEIN YRKA"/>
    <property type="match status" value="1"/>
</dbReference>
<keyword evidence="4 7" id="KW-1133">Transmembrane helix</keyword>
<dbReference type="InterPro" id="IPR016169">
    <property type="entry name" value="FAD-bd_PCMH_sub2"/>
</dbReference>
<dbReference type="SUPFAM" id="SSF54631">
    <property type="entry name" value="CBS-domain pair"/>
    <property type="match status" value="1"/>
</dbReference>
<dbReference type="RefSeq" id="WP_378486367.1">
    <property type="nucleotide sequence ID" value="NZ_JBHUFB010000012.1"/>
</dbReference>
<dbReference type="Gene3D" id="3.10.580.10">
    <property type="entry name" value="CBS-domain"/>
    <property type="match status" value="1"/>
</dbReference>
<comment type="caution">
    <text evidence="10">The sequence shown here is derived from an EMBL/GenBank/DDBJ whole genome shotgun (WGS) entry which is preliminary data.</text>
</comment>
<evidence type="ECO:0000313" key="10">
    <source>
        <dbReference type="EMBL" id="MFD1813886.1"/>
    </source>
</evidence>
<dbReference type="SUPFAM" id="SSF56176">
    <property type="entry name" value="FAD-binding/transporter-associated domain-like"/>
    <property type="match status" value="1"/>
</dbReference>